<accession>A0A0A8YTI0</accession>
<dbReference type="AlphaFoldDB" id="A0A0A8YTI0"/>
<evidence type="ECO:0000256" key="1">
    <source>
        <dbReference type="SAM" id="SignalP"/>
    </source>
</evidence>
<dbReference type="EMBL" id="GBRH01269142">
    <property type="protein sequence ID" value="JAD28753.1"/>
    <property type="molecule type" value="Transcribed_RNA"/>
</dbReference>
<proteinExistence type="predicted"/>
<organism evidence="2">
    <name type="scientific">Arundo donax</name>
    <name type="common">Giant reed</name>
    <name type="synonym">Donax arundinaceus</name>
    <dbReference type="NCBI Taxonomy" id="35708"/>
    <lineage>
        <taxon>Eukaryota</taxon>
        <taxon>Viridiplantae</taxon>
        <taxon>Streptophyta</taxon>
        <taxon>Embryophyta</taxon>
        <taxon>Tracheophyta</taxon>
        <taxon>Spermatophyta</taxon>
        <taxon>Magnoliopsida</taxon>
        <taxon>Liliopsida</taxon>
        <taxon>Poales</taxon>
        <taxon>Poaceae</taxon>
        <taxon>PACMAD clade</taxon>
        <taxon>Arundinoideae</taxon>
        <taxon>Arundineae</taxon>
        <taxon>Arundo</taxon>
    </lineage>
</organism>
<name>A0A0A8YTI0_ARUDO</name>
<keyword evidence="1" id="KW-0732">Signal</keyword>
<evidence type="ECO:0000313" key="2">
    <source>
        <dbReference type="EMBL" id="JAD28753.1"/>
    </source>
</evidence>
<reference evidence="2" key="1">
    <citation type="submission" date="2014-09" db="EMBL/GenBank/DDBJ databases">
        <authorList>
            <person name="Magalhaes I.L.F."/>
            <person name="Oliveira U."/>
            <person name="Santos F.R."/>
            <person name="Vidigal T.H.D.A."/>
            <person name="Brescovit A.D."/>
            <person name="Santos A.J."/>
        </authorList>
    </citation>
    <scope>NUCLEOTIDE SEQUENCE</scope>
    <source>
        <tissue evidence="2">Shoot tissue taken approximately 20 cm above the soil surface</tissue>
    </source>
</reference>
<sequence>MIWLLVSCFGLDSIVRASCFKRPNDVVSRVKQFKPSIYCNLSLSFPNVRSKVPKLQVPQYCEPQVLPMEPWFYHHRSTLVQYDALDVV</sequence>
<evidence type="ECO:0008006" key="3">
    <source>
        <dbReference type="Google" id="ProtNLM"/>
    </source>
</evidence>
<feature type="signal peptide" evidence="1">
    <location>
        <begin position="1"/>
        <end position="17"/>
    </location>
</feature>
<reference evidence="2" key="2">
    <citation type="journal article" date="2015" name="Data Brief">
        <title>Shoot transcriptome of the giant reed, Arundo donax.</title>
        <authorList>
            <person name="Barrero R.A."/>
            <person name="Guerrero F.D."/>
            <person name="Moolhuijzen P."/>
            <person name="Goolsby J.A."/>
            <person name="Tidwell J."/>
            <person name="Bellgard S.E."/>
            <person name="Bellgard M.I."/>
        </authorList>
    </citation>
    <scope>NUCLEOTIDE SEQUENCE</scope>
    <source>
        <tissue evidence="2">Shoot tissue taken approximately 20 cm above the soil surface</tissue>
    </source>
</reference>
<protein>
    <recommendedName>
        <fullName evidence="3">Secreted protein</fullName>
    </recommendedName>
</protein>
<feature type="chain" id="PRO_5002043453" description="Secreted protein" evidence="1">
    <location>
        <begin position="18"/>
        <end position="88"/>
    </location>
</feature>